<name>A0A9P5NZ71_GYMJU</name>
<evidence type="ECO:0000256" key="6">
    <source>
        <dbReference type="ARBA" id="ARBA00022771"/>
    </source>
</evidence>
<evidence type="ECO:0000313" key="13">
    <source>
        <dbReference type="EMBL" id="KAF8908919.1"/>
    </source>
</evidence>
<keyword evidence="8" id="KW-0862">Zinc</keyword>
<feature type="compositionally biased region" description="Basic and acidic residues" evidence="11">
    <location>
        <begin position="31"/>
        <end position="43"/>
    </location>
</feature>
<dbReference type="GO" id="GO:0005634">
    <property type="term" value="C:nucleus"/>
    <property type="evidence" value="ECO:0007669"/>
    <property type="project" value="UniProtKB-SubCell"/>
</dbReference>
<dbReference type="GO" id="GO:0000724">
    <property type="term" value="P:double-strand break repair via homologous recombination"/>
    <property type="evidence" value="ECO:0007669"/>
    <property type="project" value="InterPro"/>
</dbReference>
<keyword evidence="4" id="KW-0808">Transferase</keyword>
<protein>
    <recommendedName>
        <fullName evidence="12">SP-RING-type domain-containing protein</fullName>
    </recommendedName>
</protein>
<keyword evidence="9" id="KW-0539">Nucleus</keyword>
<keyword evidence="6 10" id="KW-0863">Zinc-finger</keyword>
<dbReference type="Proteomes" id="UP000724874">
    <property type="component" value="Unassembled WGS sequence"/>
</dbReference>
<evidence type="ECO:0000256" key="3">
    <source>
        <dbReference type="ARBA" id="ARBA00008212"/>
    </source>
</evidence>
<evidence type="ECO:0000256" key="8">
    <source>
        <dbReference type="ARBA" id="ARBA00022833"/>
    </source>
</evidence>
<evidence type="ECO:0000256" key="1">
    <source>
        <dbReference type="ARBA" id="ARBA00004123"/>
    </source>
</evidence>
<dbReference type="OrthoDB" id="26899at2759"/>
<feature type="domain" description="SP-RING-type" evidence="12">
    <location>
        <begin position="249"/>
        <end position="331"/>
    </location>
</feature>
<gene>
    <name evidence="13" type="ORF">CPB84DRAFT_1766349</name>
</gene>
<comment type="subcellular location">
    <subcellularLocation>
        <location evidence="1">Nucleus</location>
    </subcellularLocation>
</comment>
<feature type="region of interest" description="Disordered" evidence="11">
    <location>
        <begin position="328"/>
        <end position="349"/>
    </location>
</feature>
<organism evidence="13 14">
    <name type="scientific">Gymnopilus junonius</name>
    <name type="common">Spectacular rustgill mushroom</name>
    <name type="synonym">Gymnopilus spectabilis subsp. junonius</name>
    <dbReference type="NCBI Taxonomy" id="109634"/>
    <lineage>
        <taxon>Eukaryota</taxon>
        <taxon>Fungi</taxon>
        <taxon>Dikarya</taxon>
        <taxon>Basidiomycota</taxon>
        <taxon>Agaricomycotina</taxon>
        <taxon>Agaricomycetes</taxon>
        <taxon>Agaricomycetidae</taxon>
        <taxon>Agaricales</taxon>
        <taxon>Agaricineae</taxon>
        <taxon>Hymenogastraceae</taxon>
        <taxon>Gymnopilus</taxon>
    </lineage>
</organism>
<evidence type="ECO:0000256" key="4">
    <source>
        <dbReference type="ARBA" id="ARBA00022679"/>
    </source>
</evidence>
<keyword evidence="7" id="KW-0833">Ubl conjugation pathway</keyword>
<evidence type="ECO:0000256" key="2">
    <source>
        <dbReference type="ARBA" id="ARBA00004718"/>
    </source>
</evidence>
<feature type="region of interest" description="Disordered" evidence="11">
    <location>
        <begin position="1"/>
        <end position="103"/>
    </location>
</feature>
<evidence type="ECO:0000256" key="5">
    <source>
        <dbReference type="ARBA" id="ARBA00022723"/>
    </source>
</evidence>
<feature type="compositionally biased region" description="Acidic residues" evidence="11">
    <location>
        <begin position="65"/>
        <end position="84"/>
    </location>
</feature>
<evidence type="ECO:0000259" key="12">
    <source>
        <dbReference type="PROSITE" id="PS51044"/>
    </source>
</evidence>
<feature type="compositionally biased region" description="Acidic residues" evidence="11">
    <location>
        <begin position="243"/>
        <end position="254"/>
    </location>
</feature>
<evidence type="ECO:0000313" key="14">
    <source>
        <dbReference type="Proteomes" id="UP000724874"/>
    </source>
</evidence>
<feature type="compositionally biased region" description="Basic residues" evidence="11">
    <location>
        <begin position="1"/>
        <end position="13"/>
    </location>
</feature>
<dbReference type="PROSITE" id="PS51044">
    <property type="entry name" value="ZF_SP_RING"/>
    <property type="match status" value="1"/>
</dbReference>
<dbReference type="AlphaFoldDB" id="A0A9P5NZ71"/>
<dbReference type="CDD" id="cd16651">
    <property type="entry name" value="SPL-RING_NSE2"/>
    <property type="match status" value="1"/>
</dbReference>
<evidence type="ECO:0000256" key="10">
    <source>
        <dbReference type="PROSITE-ProRule" id="PRU00452"/>
    </source>
</evidence>
<dbReference type="InterPro" id="IPR013083">
    <property type="entry name" value="Znf_RING/FYVE/PHD"/>
</dbReference>
<evidence type="ECO:0000256" key="11">
    <source>
        <dbReference type="SAM" id="MobiDB-lite"/>
    </source>
</evidence>
<reference evidence="13" key="1">
    <citation type="submission" date="2020-11" db="EMBL/GenBank/DDBJ databases">
        <authorList>
            <consortium name="DOE Joint Genome Institute"/>
            <person name="Ahrendt S."/>
            <person name="Riley R."/>
            <person name="Andreopoulos W."/>
            <person name="LaButti K."/>
            <person name="Pangilinan J."/>
            <person name="Ruiz-duenas F.J."/>
            <person name="Barrasa J.M."/>
            <person name="Sanchez-Garcia M."/>
            <person name="Camarero S."/>
            <person name="Miyauchi S."/>
            <person name="Serrano A."/>
            <person name="Linde D."/>
            <person name="Babiker R."/>
            <person name="Drula E."/>
            <person name="Ayuso-Fernandez I."/>
            <person name="Pacheco R."/>
            <person name="Padilla G."/>
            <person name="Ferreira P."/>
            <person name="Barriuso J."/>
            <person name="Kellner H."/>
            <person name="Castanera R."/>
            <person name="Alfaro M."/>
            <person name="Ramirez L."/>
            <person name="Pisabarro A.G."/>
            <person name="Kuo A."/>
            <person name="Tritt A."/>
            <person name="Lipzen A."/>
            <person name="He G."/>
            <person name="Yan M."/>
            <person name="Ng V."/>
            <person name="Cullen D."/>
            <person name="Martin F."/>
            <person name="Rosso M.-N."/>
            <person name="Henrissat B."/>
            <person name="Hibbett D."/>
            <person name="Martinez A.T."/>
            <person name="Grigoriev I.V."/>
        </authorList>
    </citation>
    <scope>NUCLEOTIDE SEQUENCE</scope>
    <source>
        <strain evidence="13">AH 44721</strain>
    </source>
</reference>
<dbReference type="InterPro" id="IPR026846">
    <property type="entry name" value="Nse2(Mms21)"/>
</dbReference>
<dbReference type="EMBL" id="JADNYJ010000010">
    <property type="protein sequence ID" value="KAF8908919.1"/>
    <property type="molecule type" value="Genomic_DNA"/>
</dbReference>
<dbReference type="Gene3D" id="3.30.40.10">
    <property type="entry name" value="Zinc/RING finger domain, C3HC4 (zinc finger)"/>
    <property type="match status" value="1"/>
</dbReference>
<dbReference type="GO" id="GO:0008270">
    <property type="term" value="F:zinc ion binding"/>
    <property type="evidence" value="ECO:0007669"/>
    <property type="project" value="UniProtKB-KW"/>
</dbReference>
<dbReference type="SUPFAM" id="SSF57850">
    <property type="entry name" value="RING/U-box"/>
    <property type="match status" value="1"/>
</dbReference>
<comment type="pathway">
    <text evidence="2">Protein modification; protein sumoylation.</text>
</comment>
<feature type="compositionally biased region" description="Acidic residues" evidence="11">
    <location>
        <begin position="340"/>
        <end position="349"/>
    </location>
</feature>
<dbReference type="PANTHER" id="PTHR21330">
    <property type="entry name" value="E3 SUMO-PROTEIN LIGASE NSE2"/>
    <property type="match status" value="1"/>
</dbReference>
<keyword evidence="5" id="KW-0479">Metal-binding</keyword>
<dbReference type="InterPro" id="IPR004181">
    <property type="entry name" value="Znf_MIZ"/>
</dbReference>
<accession>A0A9P5NZ71</accession>
<keyword evidence="14" id="KW-1185">Reference proteome</keyword>
<feature type="region of interest" description="Disordered" evidence="11">
    <location>
        <begin position="238"/>
        <end position="258"/>
    </location>
</feature>
<dbReference type="GO" id="GO:0030915">
    <property type="term" value="C:Smc5-Smc6 complex"/>
    <property type="evidence" value="ECO:0007669"/>
    <property type="project" value="InterPro"/>
</dbReference>
<feature type="compositionally biased region" description="Basic and acidic residues" evidence="11">
    <location>
        <begin position="93"/>
        <end position="103"/>
    </location>
</feature>
<comment type="similarity">
    <text evidence="3">Belongs to the NSE2 family.</text>
</comment>
<evidence type="ECO:0000256" key="7">
    <source>
        <dbReference type="ARBA" id="ARBA00022786"/>
    </source>
</evidence>
<proteinExistence type="inferred from homology"/>
<comment type="caution">
    <text evidence="13">The sequence shown here is derived from an EMBL/GenBank/DDBJ whole genome shotgun (WGS) entry which is preliminary data.</text>
</comment>
<dbReference type="PANTHER" id="PTHR21330:SF1">
    <property type="entry name" value="E3 SUMO-PROTEIN LIGASE NSE2"/>
    <property type="match status" value="1"/>
</dbReference>
<dbReference type="GO" id="GO:0061665">
    <property type="term" value="F:SUMO ligase activity"/>
    <property type="evidence" value="ECO:0007669"/>
    <property type="project" value="TreeGrafter"/>
</dbReference>
<feature type="compositionally biased region" description="Basic residues" evidence="11">
    <location>
        <begin position="44"/>
        <end position="59"/>
    </location>
</feature>
<sequence>MPHATTSRRKLATRRQNSEDIEDIRNTQLNGKKDDVSDEDRPRAARNAKKEKKANGKQKQRAEPEDQDEDAVAVDDEEDDEDDRIDVSNLPDEPLRRSDMHKLNGMTEDWRNMRAQIGQRGDIYKDVAAAMAEAGEESVETSEDLQEIDAAMKDFLDVDAEMEAHATTLDEIYQQLARGERIDKPVERYDNGLEERKNNYAGKTTRQKYARDERYKLFRSSIWDVRHPDDPMPPITEFIPKEDGDDDDDDDELETGGVTQNYKCPITLTLLINPVTSKVCGHSFSADAIKAHCRPVSAQHKCPAAGCNKSFKLSDCISDAKLDKKVKDYKRRQAANARDDDSDAEEVVD</sequence>
<evidence type="ECO:0000256" key="9">
    <source>
        <dbReference type="ARBA" id="ARBA00023242"/>
    </source>
</evidence>
<dbReference type="GO" id="GO:0016925">
    <property type="term" value="P:protein sumoylation"/>
    <property type="evidence" value="ECO:0007669"/>
    <property type="project" value="TreeGrafter"/>
</dbReference>
<dbReference type="Pfam" id="PF11789">
    <property type="entry name" value="zf-Nse"/>
    <property type="match status" value="1"/>
</dbReference>